<accession>A0ABX6T3I6</accession>
<proteinExistence type="predicted"/>
<gene>
    <name evidence="1" type="ORF">H9L15_01240</name>
</gene>
<evidence type="ECO:0000313" key="1">
    <source>
        <dbReference type="EMBL" id="QNP43467.1"/>
    </source>
</evidence>
<dbReference type="Proteomes" id="UP000516134">
    <property type="component" value="Chromosome"/>
</dbReference>
<dbReference type="EMBL" id="CP060780">
    <property type="protein sequence ID" value="QNP43467.1"/>
    <property type="molecule type" value="Genomic_DNA"/>
</dbReference>
<evidence type="ECO:0008006" key="3">
    <source>
        <dbReference type="Google" id="ProtNLM"/>
    </source>
</evidence>
<evidence type="ECO:0000313" key="2">
    <source>
        <dbReference type="Proteomes" id="UP000516134"/>
    </source>
</evidence>
<sequence>MNQAALSRPDFLDWLGSTAQGRALLPPPPMSRSNKDAQIHLYWFRPDEEPLIAVPAAEMRDFLAFTSTYVGTHTPFSAFFRVVAKEVADQLMARDEEQRVPAEALIGALIAEASLNGGSNAQRLSEISIQLCLRCSSASVIGAALTGYNLELALAALDRWRSVRDTLRAATERVPARLMRDFWSNALGALSHPDGLHFADVDPRLLELVSAAQSGSDSDAAGINWLSGLLPGGQQIWQMLRASREDRVRALDRLRTELTMTGVDQERQDMFVGFAASMVAEGSFNYLPLTLNHAQKSPMAVIWFGFFAGLNPNSDVMTTGDCLGRRLFRSLASPRNSLRPIEADINYEEFLLLNQENRIPKIRTESRGL</sequence>
<keyword evidence="2" id="KW-1185">Reference proteome</keyword>
<name>A0ABX6T3I6_9SPHN</name>
<dbReference type="RefSeq" id="WP_187714897.1">
    <property type="nucleotide sequence ID" value="NZ_CP060780.1"/>
</dbReference>
<reference evidence="1 2" key="1">
    <citation type="submission" date="2020-08" db="EMBL/GenBank/DDBJ databases">
        <title>Genome sequence of Sphingomonas daechungensis KACC 18115T.</title>
        <authorList>
            <person name="Hyun D.-W."/>
            <person name="Bae J.-W."/>
        </authorList>
    </citation>
    <scope>NUCLEOTIDE SEQUENCE [LARGE SCALE GENOMIC DNA]</scope>
    <source>
        <strain evidence="1 2">KACC 18115</strain>
    </source>
</reference>
<protein>
    <recommendedName>
        <fullName evidence="3">DUF4238 domain-containing protein</fullName>
    </recommendedName>
</protein>
<organism evidence="1 2">
    <name type="scientific">Sphingomonas daechungensis</name>
    <dbReference type="NCBI Taxonomy" id="1176646"/>
    <lineage>
        <taxon>Bacteria</taxon>
        <taxon>Pseudomonadati</taxon>
        <taxon>Pseudomonadota</taxon>
        <taxon>Alphaproteobacteria</taxon>
        <taxon>Sphingomonadales</taxon>
        <taxon>Sphingomonadaceae</taxon>
        <taxon>Sphingomonas</taxon>
    </lineage>
</organism>